<comment type="caution">
    <text evidence="2">The sequence shown here is derived from an EMBL/GenBank/DDBJ whole genome shotgun (WGS) entry which is preliminary data.</text>
</comment>
<feature type="region of interest" description="Disordered" evidence="1">
    <location>
        <begin position="123"/>
        <end position="144"/>
    </location>
</feature>
<dbReference type="RefSeq" id="WP_132314201.1">
    <property type="nucleotide sequence ID" value="NZ_SMAR01000057.1"/>
</dbReference>
<proteinExistence type="predicted"/>
<name>A0A4R3NF07_9HYPH</name>
<reference evidence="2 3" key="1">
    <citation type="submission" date="2019-03" db="EMBL/GenBank/DDBJ databases">
        <title>Freshwater and sediment microbial communities from various areas in North America, analyzing microbe dynamics in response to fracking.</title>
        <authorList>
            <person name="Lamendella R."/>
        </authorList>
    </citation>
    <scope>NUCLEOTIDE SEQUENCE [LARGE SCALE GENOMIC DNA]</scope>
    <source>
        <strain evidence="2 3">175.2</strain>
    </source>
</reference>
<dbReference type="AlphaFoldDB" id="A0A4R3NF07"/>
<accession>A0A4R3NF07</accession>
<gene>
    <name evidence="2" type="ORF">EDC90_10578</name>
</gene>
<feature type="compositionally biased region" description="Basic and acidic residues" evidence="1">
    <location>
        <begin position="128"/>
        <end position="144"/>
    </location>
</feature>
<dbReference type="EMBL" id="SMAR01000057">
    <property type="protein sequence ID" value="TCT28841.1"/>
    <property type="molecule type" value="Genomic_DNA"/>
</dbReference>
<keyword evidence="3" id="KW-1185">Reference proteome</keyword>
<dbReference type="Proteomes" id="UP000295097">
    <property type="component" value="Unassembled WGS sequence"/>
</dbReference>
<dbReference type="Gene3D" id="1.20.5.1700">
    <property type="match status" value="1"/>
</dbReference>
<evidence type="ECO:0000313" key="2">
    <source>
        <dbReference type="EMBL" id="TCT28841.1"/>
    </source>
</evidence>
<organism evidence="2 3">
    <name type="scientific">Martelella mediterranea</name>
    <dbReference type="NCBI Taxonomy" id="293089"/>
    <lineage>
        <taxon>Bacteria</taxon>
        <taxon>Pseudomonadati</taxon>
        <taxon>Pseudomonadota</taxon>
        <taxon>Alphaproteobacteria</taxon>
        <taxon>Hyphomicrobiales</taxon>
        <taxon>Aurantimonadaceae</taxon>
        <taxon>Martelella</taxon>
    </lineage>
</organism>
<evidence type="ECO:0000313" key="3">
    <source>
        <dbReference type="Proteomes" id="UP000295097"/>
    </source>
</evidence>
<protein>
    <submittedName>
        <fullName evidence="2">Uncharacterized protein</fullName>
    </submittedName>
</protein>
<sequence>MANTRKFNTTVKLGSKTYAPGEDVPISKNGLSEADADNLDQIFGKWRAPEGDAVDKRITALTEERDTLADQVTALKAEAKPLADLKAERDSLAEQVRALTSERDELTKERDQALEDNATLSEALKALQNEEKGNDVTTKDGSKA</sequence>
<dbReference type="OrthoDB" id="8030730at2"/>
<evidence type="ECO:0000256" key="1">
    <source>
        <dbReference type="SAM" id="MobiDB-lite"/>
    </source>
</evidence>